<keyword evidence="14" id="KW-1185">Reference proteome</keyword>
<proteinExistence type="predicted"/>
<comment type="caution">
    <text evidence="13">The sequence shown here is derived from an EMBL/GenBank/DDBJ whole genome shotgun (WGS) entry which is preliminary data.</text>
</comment>
<accession>A0AAW0QBR6</accession>
<evidence type="ECO:0000256" key="5">
    <source>
        <dbReference type="ARBA" id="ARBA00022692"/>
    </source>
</evidence>
<keyword evidence="4" id="KW-0433">Leucine-rich repeat</keyword>
<evidence type="ECO:0000256" key="10">
    <source>
        <dbReference type="ARBA" id="ARBA00023136"/>
    </source>
</evidence>
<dbReference type="InterPro" id="IPR051432">
    <property type="entry name" value="KCNMA1_auxiliary"/>
</dbReference>
<dbReference type="InterPro" id="IPR001611">
    <property type="entry name" value="Leu-rich_rpt"/>
</dbReference>
<dbReference type="Pfam" id="PF13306">
    <property type="entry name" value="LRR_5"/>
    <property type="match status" value="1"/>
</dbReference>
<name>A0AAW0QBR6_9GOBI</name>
<dbReference type="Proteomes" id="UP001460270">
    <property type="component" value="Unassembled WGS sequence"/>
</dbReference>
<evidence type="ECO:0000256" key="6">
    <source>
        <dbReference type="ARBA" id="ARBA00022729"/>
    </source>
</evidence>
<dbReference type="EMBL" id="JBBPFD010000001">
    <property type="protein sequence ID" value="KAK7945357.1"/>
    <property type="molecule type" value="Genomic_DNA"/>
</dbReference>
<evidence type="ECO:0000256" key="9">
    <source>
        <dbReference type="ARBA" id="ARBA00023065"/>
    </source>
</evidence>
<evidence type="ECO:0000256" key="7">
    <source>
        <dbReference type="ARBA" id="ARBA00022737"/>
    </source>
</evidence>
<sequence>MESESSRAQTVFICSLRWLEFTFICSNFKTCYKAIMSKLLLLCLLLLSQALDWSSSQSDCPYRCQCFSPVQVLCADERMSNLPLNMSQHVREFILMTSSVSYLFTHTLKASPQLTKLIFLNNAIRSIHAHAFEHLLQLQELEISGNPWLESLYMGTFSKQHNLTKLMLNYNRLKTVQLGMFASLRQVETLQMKSNIISYLPPLLFANMTRLRVLDLSLNKLEEVTRETFSGLGQLEVLKLNNNLLQNLSSDVLSDVAELRELHLEGNKISQLSEAIFCNYPTWSY</sequence>
<keyword evidence="7" id="KW-0677">Repeat</keyword>
<dbReference type="PANTHER" id="PTHR46473">
    <property type="entry name" value="GH08155P"/>
    <property type="match status" value="1"/>
</dbReference>
<dbReference type="InterPro" id="IPR003591">
    <property type="entry name" value="Leu-rich_rpt_typical-subtyp"/>
</dbReference>
<keyword evidence="8" id="KW-1133">Transmembrane helix</keyword>
<keyword evidence="12" id="KW-0407">Ion channel</keyword>
<dbReference type="InterPro" id="IPR026906">
    <property type="entry name" value="LRR_5"/>
</dbReference>
<evidence type="ECO:0000313" key="14">
    <source>
        <dbReference type="Proteomes" id="UP001460270"/>
    </source>
</evidence>
<keyword evidence="2" id="KW-0813">Transport</keyword>
<evidence type="ECO:0000256" key="2">
    <source>
        <dbReference type="ARBA" id="ARBA00022448"/>
    </source>
</evidence>
<dbReference type="AlphaFoldDB" id="A0AAW0QBR6"/>
<evidence type="ECO:0000256" key="11">
    <source>
        <dbReference type="ARBA" id="ARBA00023157"/>
    </source>
</evidence>
<dbReference type="Pfam" id="PF13855">
    <property type="entry name" value="LRR_8"/>
    <property type="match status" value="1"/>
</dbReference>
<dbReference type="SUPFAM" id="SSF52058">
    <property type="entry name" value="L domain-like"/>
    <property type="match status" value="1"/>
</dbReference>
<keyword evidence="11" id="KW-1015">Disulfide bond</keyword>
<gene>
    <name evidence="13" type="ORF">WMY93_001085</name>
</gene>
<evidence type="ECO:0000256" key="1">
    <source>
        <dbReference type="ARBA" id="ARBA00004162"/>
    </source>
</evidence>
<comment type="subcellular location">
    <subcellularLocation>
        <location evidence="1">Cell membrane</location>
        <topology evidence="1">Single-pass membrane protein</topology>
    </subcellularLocation>
</comment>
<evidence type="ECO:0000256" key="4">
    <source>
        <dbReference type="ARBA" id="ARBA00022614"/>
    </source>
</evidence>
<evidence type="ECO:0000256" key="12">
    <source>
        <dbReference type="ARBA" id="ARBA00023303"/>
    </source>
</evidence>
<reference evidence="14" key="1">
    <citation type="submission" date="2024-04" db="EMBL/GenBank/DDBJ databases">
        <title>Salinicola lusitanus LLJ914,a marine bacterium isolated from the Okinawa Trough.</title>
        <authorList>
            <person name="Li J."/>
        </authorList>
    </citation>
    <scope>NUCLEOTIDE SEQUENCE [LARGE SCALE GENOMIC DNA]</scope>
</reference>
<evidence type="ECO:0000256" key="3">
    <source>
        <dbReference type="ARBA" id="ARBA00022475"/>
    </source>
</evidence>
<keyword evidence="5" id="KW-0812">Transmembrane</keyword>
<dbReference type="SMART" id="SM00369">
    <property type="entry name" value="LRR_TYP"/>
    <property type="match status" value="6"/>
</dbReference>
<dbReference type="PROSITE" id="PS51450">
    <property type="entry name" value="LRR"/>
    <property type="match status" value="1"/>
</dbReference>
<keyword evidence="3" id="KW-1003">Cell membrane</keyword>
<dbReference type="InterPro" id="IPR032675">
    <property type="entry name" value="LRR_dom_sf"/>
</dbReference>
<dbReference type="Gene3D" id="3.80.10.10">
    <property type="entry name" value="Ribonuclease Inhibitor"/>
    <property type="match status" value="1"/>
</dbReference>
<keyword evidence="10" id="KW-0472">Membrane</keyword>
<evidence type="ECO:0000313" key="13">
    <source>
        <dbReference type="EMBL" id="KAK7945357.1"/>
    </source>
</evidence>
<evidence type="ECO:0000256" key="8">
    <source>
        <dbReference type="ARBA" id="ARBA00022989"/>
    </source>
</evidence>
<keyword evidence="9" id="KW-0406">Ion transport</keyword>
<evidence type="ECO:0008006" key="15">
    <source>
        <dbReference type="Google" id="ProtNLM"/>
    </source>
</evidence>
<organism evidence="13 14">
    <name type="scientific">Mugilogobius chulae</name>
    <name type="common">yellowstripe goby</name>
    <dbReference type="NCBI Taxonomy" id="88201"/>
    <lineage>
        <taxon>Eukaryota</taxon>
        <taxon>Metazoa</taxon>
        <taxon>Chordata</taxon>
        <taxon>Craniata</taxon>
        <taxon>Vertebrata</taxon>
        <taxon>Euteleostomi</taxon>
        <taxon>Actinopterygii</taxon>
        <taxon>Neopterygii</taxon>
        <taxon>Teleostei</taxon>
        <taxon>Neoteleostei</taxon>
        <taxon>Acanthomorphata</taxon>
        <taxon>Gobiaria</taxon>
        <taxon>Gobiiformes</taxon>
        <taxon>Gobioidei</taxon>
        <taxon>Gobiidae</taxon>
        <taxon>Gobionellinae</taxon>
        <taxon>Mugilogobius</taxon>
    </lineage>
</organism>
<dbReference type="PANTHER" id="PTHR46473:SF23">
    <property type="entry name" value="GH08155P"/>
    <property type="match status" value="1"/>
</dbReference>
<keyword evidence="6" id="KW-0732">Signal</keyword>
<dbReference type="GO" id="GO:0005886">
    <property type="term" value="C:plasma membrane"/>
    <property type="evidence" value="ECO:0007669"/>
    <property type="project" value="UniProtKB-SubCell"/>
</dbReference>
<protein>
    <recommendedName>
        <fullName evidence="15">LRRNT domain-containing protein</fullName>
    </recommendedName>
</protein>
<dbReference type="GO" id="GO:0034220">
    <property type="term" value="P:monoatomic ion transmembrane transport"/>
    <property type="evidence" value="ECO:0007669"/>
    <property type="project" value="UniProtKB-KW"/>
</dbReference>